<organism evidence="2 3">
    <name type="scientific">Leucobacter komagatae</name>
    <dbReference type="NCBI Taxonomy" id="55969"/>
    <lineage>
        <taxon>Bacteria</taxon>
        <taxon>Bacillati</taxon>
        <taxon>Actinomycetota</taxon>
        <taxon>Actinomycetes</taxon>
        <taxon>Micrococcales</taxon>
        <taxon>Microbacteriaceae</taxon>
        <taxon>Leucobacter</taxon>
    </lineage>
</organism>
<dbReference type="Proteomes" id="UP000032120">
    <property type="component" value="Unassembled WGS sequence"/>
</dbReference>
<reference evidence="2 3" key="1">
    <citation type="submission" date="2015-01" db="EMBL/GenBank/DDBJ databases">
        <title>Draft genome sequence of Leucobacter komagatae strain VKM ST2845.</title>
        <authorList>
            <person name="Karlyshev A.V."/>
            <person name="Kudryashova E.B."/>
        </authorList>
    </citation>
    <scope>NUCLEOTIDE SEQUENCE [LARGE SCALE GENOMIC DNA]</scope>
    <source>
        <strain evidence="2 3">VKM ST2845</strain>
    </source>
</reference>
<dbReference type="PANTHER" id="PTHR43798">
    <property type="entry name" value="MONOACYLGLYCEROL LIPASE"/>
    <property type="match status" value="1"/>
</dbReference>
<evidence type="ECO:0000313" key="3">
    <source>
        <dbReference type="Proteomes" id="UP000032120"/>
    </source>
</evidence>
<accession>A0A0D0INC3</accession>
<dbReference type="InterPro" id="IPR050266">
    <property type="entry name" value="AB_hydrolase_sf"/>
</dbReference>
<feature type="domain" description="AB hydrolase-1" evidence="1">
    <location>
        <begin position="12"/>
        <end position="235"/>
    </location>
</feature>
<name>A0A0D0INC3_9MICO</name>
<keyword evidence="3" id="KW-1185">Reference proteome</keyword>
<gene>
    <name evidence="2" type="ORF">SD72_08580</name>
</gene>
<dbReference type="GO" id="GO:0003824">
    <property type="term" value="F:catalytic activity"/>
    <property type="evidence" value="ECO:0007669"/>
    <property type="project" value="UniProtKB-ARBA"/>
</dbReference>
<comment type="caution">
    <text evidence="2">The sequence shown here is derived from an EMBL/GenBank/DDBJ whole genome shotgun (WGS) entry which is preliminary data.</text>
</comment>
<protein>
    <recommendedName>
        <fullName evidence="1">AB hydrolase-1 domain-containing protein</fullName>
    </recommendedName>
</protein>
<evidence type="ECO:0000259" key="1">
    <source>
        <dbReference type="Pfam" id="PF12697"/>
    </source>
</evidence>
<proteinExistence type="predicted"/>
<dbReference type="RefSeq" id="WP_042544024.1">
    <property type="nucleotide sequence ID" value="NZ_JXSQ01000009.1"/>
</dbReference>
<sequence>MNTMISGTGSDVLLLHGGGVSGWMWRPVLAQLTGEVRSIVPDLPGHGTSGSIDYVSHAETVARIAQLIRDQAHRGAVVVGFSLGGQLAIKLASEYPELVRAVLIVSAETRPAPARAATLALLKRTAPLARLEWFAKLQAKQLGVPSSYLAEYVRDSQALSVTTLLASVGENLAFELPRAFSDYARPTTVVVGQRERKLMHESARLTHAALPQSTLIVAEHAAHDAPFTMPSLIADEIRALLRASGPSHAK</sequence>
<dbReference type="InterPro" id="IPR000073">
    <property type="entry name" value="AB_hydrolase_1"/>
</dbReference>
<evidence type="ECO:0000313" key="2">
    <source>
        <dbReference type="EMBL" id="KIP52592.1"/>
    </source>
</evidence>
<dbReference type="SUPFAM" id="SSF53474">
    <property type="entry name" value="alpha/beta-Hydrolases"/>
    <property type="match status" value="1"/>
</dbReference>
<dbReference type="Pfam" id="PF12697">
    <property type="entry name" value="Abhydrolase_6"/>
    <property type="match status" value="1"/>
</dbReference>
<dbReference type="Gene3D" id="3.40.50.1820">
    <property type="entry name" value="alpha/beta hydrolase"/>
    <property type="match status" value="1"/>
</dbReference>
<dbReference type="InterPro" id="IPR029058">
    <property type="entry name" value="AB_hydrolase_fold"/>
</dbReference>
<dbReference type="EMBL" id="JXSQ01000009">
    <property type="protein sequence ID" value="KIP52592.1"/>
    <property type="molecule type" value="Genomic_DNA"/>
</dbReference>
<dbReference type="AlphaFoldDB" id="A0A0D0INC3"/>
<dbReference type="PRINTS" id="PR00111">
    <property type="entry name" value="ABHYDROLASE"/>
</dbReference>